<sequence>MAFKHQLILWAAVMLAILAAASASVGDQCVPGLAMPHNPLGACRTYVVSQICHVGPRLFTWDMKRRCCDELLAIPAYCRCEALRILMDGVVTPQGVFEGGYLKDMPNCPRVTQRSYAATLVAPHECNLHTIHGSPYCPTLQAGYGVVF</sequence>
<evidence type="ECO:0000256" key="4">
    <source>
        <dbReference type="SAM" id="SignalP"/>
    </source>
</evidence>
<comment type="similarity">
    <text evidence="2">Belongs to the protease inhibitor I6 (cereal trypsin/alpha-amylase inhibitor) family.</text>
</comment>
<feature type="chain" id="PRO_5002952099" evidence="4">
    <location>
        <begin position="24"/>
        <end position="148"/>
    </location>
</feature>
<dbReference type="CDD" id="cd00261">
    <property type="entry name" value="AAI_SS"/>
    <property type="match status" value="1"/>
</dbReference>
<accession>C5J3R4</accession>
<dbReference type="PANTHER" id="PTHR34481">
    <property type="entry name" value="TRYPSIN/FACTOR XIIA INHIBITOR-RELATED"/>
    <property type="match status" value="1"/>
</dbReference>
<evidence type="ECO:0000313" key="6">
    <source>
        <dbReference type="EMBL" id="ACR83572.1"/>
    </source>
</evidence>
<dbReference type="Pfam" id="PF00234">
    <property type="entry name" value="Tryp_alpha_amyl"/>
    <property type="match status" value="1"/>
</dbReference>
<organism evidence="6">
    <name type="scientific">Triticum monococcum subsp. monococcum</name>
    <dbReference type="NCBI Taxonomy" id="408188"/>
    <lineage>
        <taxon>Eukaryota</taxon>
        <taxon>Viridiplantae</taxon>
        <taxon>Streptophyta</taxon>
        <taxon>Embryophyta</taxon>
        <taxon>Tracheophyta</taxon>
        <taxon>Spermatophyta</taxon>
        <taxon>Magnoliopsida</taxon>
        <taxon>Liliopsida</taxon>
        <taxon>Poales</taxon>
        <taxon>Poaceae</taxon>
        <taxon>BOP clade</taxon>
        <taxon>Pooideae</taxon>
        <taxon>Triticodae</taxon>
        <taxon>Triticeae</taxon>
        <taxon>Triticinae</taxon>
        <taxon>Triticum</taxon>
    </lineage>
</organism>
<dbReference type="InterPro" id="IPR036312">
    <property type="entry name" value="Bifun_inhib/LTP/seed_sf"/>
</dbReference>
<dbReference type="InterPro" id="IPR006106">
    <property type="entry name" value="Allergen/soft/tryp_amyl_inhib"/>
</dbReference>
<dbReference type="PRINTS" id="PR00808">
    <property type="entry name" value="AMLASEINHBTR"/>
</dbReference>
<proteinExistence type="evidence at transcript level"/>
<evidence type="ECO:0000256" key="1">
    <source>
        <dbReference type="ARBA" id="ARBA00004613"/>
    </source>
</evidence>
<gene>
    <name evidence="6" type="primary">Eti-Am1</name>
</gene>
<keyword evidence="4" id="KW-0732">Signal</keyword>
<evidence type="ECO:0000259" key="5">
    <source>
        <dbReference type="SMART" id="SM00499"/>
    </source>
</evidence>
<dbReference type="PROSITE" id="PS00426">
    <property type="entry name" value="CEREAL_TRYP_AMYL_INH"/>
    <property type="match status" value="1"/>
</dbReference>
<dbReference type="InterPro" id="IPR016140">
    <property type="entry name" value="Bifunc_inhib/LTP/seed_store"/>
</dbReference>
<dbReference type="AlphaFoldDB" id="C5J3R4"/>
<feature type="domain" description="Bifunctional inhibitor/plant lipid transfer protein/seed storage helical" evidence="5">
    <location>
        <begin position="29"/>
        <end position="137"/>
    </location>
</feature>
<comment type="subcellular location">
    <subcellularLocation>
        <location evidence="1">Secreted</location>
    </subcellularLocation>
</comment>
<dbReference type="GO" id="GO:0005576">
    <property type="term" value="C:extracellular region"/>
    <property type="evidence" value="ECO:0007669"/>
    <property type="project" value="UniProtKB-SubCell"/>
</dbReference>
<dbReference type="Gene3D" id="1.10.110.10">
    <property type="entry name" value="Plant lipid-transfer and hydrophobic proteins"/>
    <property type="match status" value="1"/>
</dbReference>
<dbReference type="EMBL" id="FJ985717">
    <property type="protein sequence ID" value="ACR83572.1"/>
    <property type="molecule type" value="mRNA"/>
</dbReference>
<feature type="signal peptide" evidence="4">
    <location>
        <begin position="1"/>
        <end position="23"/>
    </location>
</feature>
<evidence type="ECO:0000256" key="2">
    <source>
        <dbReference type="ARBA" id="ARBA00007107"/>
    </source>
</evidence>
<protein>
    <submittedName>
        <fullName evidence="6">Trypsin inhibitor</fullName>
    </submittedName>
</protein>
<dbReference type="InterPro" id="IPR006105">
    <property type="entry name" value="Allergen/tryp_amyl_inhib_CS"/>
</dbReference>
<name>C5J3R4_TRIMO</name>
<dbReference type="SMART" id="SM00499">
    <property type="entry name" value="AAI"/>
    <property type="match status" value="1"/>
</dbReference>
<reference evidence="6" key="1">
    <citation type="journal article" date="2009" name="Theor. Appl. Genet.">
        <title>Starch-bound 2S proteins and kernel texture in einkorn, Triticum monococcum ssp monococcum.</title>
        <authorList>
            <person name="Taddei F."/>
            <person name="Gazza L."/>
            <person name="Conti S."/>
            <person name="Muccilli V."/>
            <person name="Foti S."/>
            <person name="Pogna N.E."/>
        </authorList>
    </citation>
    <scope>NUCLEOTIDE SEQUENCE</scope>
</reference>
<keyword evidence="3" id="KW-0964">Secreted</keyword>
<dbReference type="GO" id="GO:0004867">
    <property type="term" value="F:serine-type endopeptidase inhibitor activity"/>
    <property type="evidence" value="ECO:0007669"/>
    <property type="project" value="InterPro"/>
</dbReference>
<evidence type="ECO:0000256" key="3">
    <source>
        <dbReference type="ARBA" id="ARBA00022525"/>
    </source>
</evidence>
<dbReference type="PANTHER" id="PTHR34481:SF15">
    <property type="entry name" value="TRYPSIN_ALPHA-AMYLASE INHIBITOR CMX1_CMX3"/>
    <property type="match status" value="1"/>
</dbReference>
<dbReference type="SUPFAM" id="SSF47699">
    <property type="entry name" value="Bifunctional inhibitor/lipid-transfer protein/seed storage 2S albumin"/>
    <property type="match status" value="1"/>
</dbReference>